<dbReference type="InterPro" id="IPR005361">
    <property type="entry name" value="UPF0158"/>
</dbReference>
<dbReference type="RefSeq" id="WP_111443859.1">
    <property type="nucleotide sequence ID" value="NZ_QKZK01000001.1"/>
</dbReference>
<sequence>MILSDSTIYEIAENLDAGMRCFVHQKTNDIKIIPDSLNPQWFDIDNDIWKEDCDEIENNRTDYLEIKPFDSHEAFKIMADFSEIIDNKKLQNRLIRALNQQKPFKHFKDEINDTDDYRQQWFEYKKNRLIEFIYKQLANHSAFENNDKNC</sequence>
<gene>
    <name evidence="1" type="ORF">LX69_00123</name>
</gene>
<evidence type="ECO:0000313" key="2">
    <source>
        <dbReference type="Proteomes" id="UP000249239"/>
    </source>
</evidence>
<dbReference type="Pfam" id="PF03682">
    <property type="entry name" value="UPF0158"/>
    <property type="match status" value="1"/>
</dbReference>
<evidence type="ECO:0000313" key="1">
    <source>
        <dbReference type="EMBL" id="PZX20698.1"/>
    </source>
</evidence>
<keyword evidence="2" id="KW-1185">Reference proteome</keyword>
<organism evidence="1 2">
    <name type="scientific">Breznakibacter xylanolyticus</name>
    <dbReference type="NCBI Taxonomy" id="990"/>
    <lineage>
        <taxon>Bacteria</taxon>
        <taxon>Pseudomonadati</taxon>
        <taxon>Bacteroidota</taxon>
        <taxon>Bacteroidia</taxon>
        <taxon>Marinilabiliales</taxon>
        <taxon>Marinilabiliaceae</taxon>
        <taxon>Breznakibacter</taxon>
    </lineage>
</organism>
<reference evidence="1 2" key="1">
    <citation type="submission" date="2018-06" db="EMBL/GenBank/DDBJ databases">
        <title>Genomic Encyclopedia of Archaeal and Bacterial Type Strains, Phase II (KMG-II): from individual species to whole genera.</title>
        <authorList>
            <person name="Goeker M."/>
        </authorList>
    </citation>
    <scope>NUCLEOTIDE SEQUENCE [LARGE SCALE GENOMIC DNA]</scope>
    <source>
        <strain evidence="1 2">DSM 6779</strain>
    </source>
</reference>
<comment type="caution">
    <text evidence="1">The sequence shown here is derived from an EMBL/GenBank/DDBJ whole genome shotgun (WGS) entry which is preliminary data.</text>
</comment>
<dbReference type="OrthoDB" id="961309at2"/>
<dbReference type="Proteomes" id="UP000249239">
    <property type="component" value="Unassembled WGS sequence"/>
</dbReference>
<name>A0A2W7NK94_9BACT</name>
<protein>
    <submittedName>
        <fullName evidence="1">Uncharacterized protein UPF0158</fullName>
    </submittedName>
</protein>
<accession>A0A2W7NK94</accession>
<proteinExistence type="predicted"/>
<dbReference type="AlphaFoldDB" id="A0A2W7NK94"/>
<dbReference type="EMBL" id="QKZK01000001">
    <property type="protein sequence ID" value="PZX20698.1"/>
    <property type="molecule type" value="Genomic_DNA"/>
</dbReference>